<proteinExistence type="predicted"/>
<dbReference type="PANTHER" id="PTHR33710:SF79">
    <property type="entry name" value="OS06G0205337 PROTEIN"/>
    <property type="match status" value="1"/>
</dbReference>
<dbReference type="EMBL" id="QGKW02001911">
    <property type="protein sequence ID" value="KAF2567389.1"/>
    <property type="molecule type" value="Genomic_DNA"/>
</dbReference>
<comment type="caution">
    <text evidence="1">The sequence shown here is derived from an EMBL/GenBank/DDBJ whole genome shotgun (WGS) entry which is preliminary data.</text>
</comment>
<reference evidence="1" key="1">
    <citation type="submission" date="2019-12" db="EMBL/GenBank/DDBJ databases">
        <title>Genome sequencing and annotation of Brassica cretica.</title>
        <authorList>
            <person name="Studholme D.J."/>
            <person name="Sarris P.F."/>
        </authorList>
    </citation>
    <scope>NUCLEOTIDE SEQUENCE</scope>
    <source>
        <strain evidence="1">PFS-001/15</strain>
        <tissue evidence="1">Leaf</tissue>
    </source>
</reference>
<dbReference type="Proteomes" id="UP000712281">
    <property type="component" value="Unassembled WGS sequence"/>
</dbReference>
<accession>A0A8S9ICH1</accession>
<gene>
    <name evidence="1" type="ORF">F2Q68_00026001</name>
</gene>
<name>A0A8S9ICH1_BRACR</name>
<dbReference type="PANTHER" id="PTHR33710">
    <property type="entry name" value="BNAC02G09200D PROTEIN"/>
    <property type="match status" value="1"/>
</dbReference>
<dbReference type="InterPro" id="IPR036691">
    <property type="entry name" value="Endo/exonu/phosph_ase_sf"/>
</dbReference>
<protein>
    <recommendedName>
        <fullName evidence="3">Endonuclease/exonuclease/phosphatase domain-containing protein</fullName>
    </recommendedName>
</protein>
<sequence length="219" mass="25182">MIKIDIVYSNANLIDIFIEYEGKGFFASFVHSDCDRKQRKLQWGHFLNLASARDSLWFVTGDFNDLLYEEKKLGGPARPDSSFVDLRIFFSKGDPFDLRDSGDPLSWKGQLGDYLVKCRLDKAVANSLWAETYPTARCQYLDYEGSDHKPKFSFFEPDSKRRKGMFRYEQRLNDNGGSERSHSKCLAKLKDCDDQGQNCCYPDMQSQSGIKLNITTADE</sequence>
<organism evidence="1 2">
    <name type="scientific">Brassica cretica</name>
    <name type="common">Mustard</name>
    <dbReference type="NCBI Taxonomy" id="69181"/>
    <lineage>
        <taxon>Eukaryota</taxon>
        <taxon>Viridiplantae</taxon>
        <taxon>Streptophyta</taxon>
        <taxon>Embryophyta</taxon>
        <taxon>Tracheophyta</taxon>
        <taxon>Spermatophyta</taxon>
        <taxon>Magnoliopsida</taxon>
        <taxon>eudicotyledons</taxon>
        <taxon>Gunneridae</taxon>
        <taxon>Pentapetalae</taxon>
        <taxon>rosids</taxon>
        <taxon>malvids</taxon>
        <taxon>Brassicales</taxon>
        <taxon>Brassicaceae</taxon>
        <taxon>Brassiceae</taxon>
        <taxon>Brassica</taxon>
    </lineage>
</organism>
<dbReference type="AlphaFoldDB" id="A0A8S9ICH1"/>
<dbReference type="Gene3D" id="3.60.10.10">
    <property type="entry name" value="Endonuclease/exonuclease/phosphatase"/>
    <property type="match status" value="1"/>
</dbReference>
<evidence type="ECO:0000313" key="2">
    <source>
        <dbReference type="Proteomes" id="UP000712281"/>
    </source>
</evidence>
<dbReference type="SUPFAM" id="SSF56219">
    <property type="entry name" value="DNase I-like"/>
    <property type="match status" value="1"/>
</dbReference>
<evidence type="ECO:0008006" key="3">
    <source>
        <dbReference type="Google" id="ProtNLM"/>
    </source>
</evidence>
<evidence type="ECO:0000313" key="1">
    <source>
        <dbReference type="EMBL" id="KAF2567389.1"/>
    </source>
</evidence>